<accession>A0A1W1DI99</accession>
<keyword evidence="9" id="KW-0812">Transmembrane</keyword>
<protein>
    <recommendedName>
        <fullName evidence="2">histidine kinase</fullName>
        <ecNumber evidence="2">2.7.13.3</ecNumber>
    </recommendedName>
</protein>
<dbReference type="Gene3D" id="3.30.450.20">
    <property type="entry name" value="PAS domain"/>
    <property type="match status" value="1"/>
</dbReference>
<dbReference type="Gene3D" id="3.30.565.10">
    <property type="entry name" value="Histidine kinase-like ATPase, C-terminal domain"/>
    <property type="match status" value="1"/>
</dbReference>
<dbReference type="GO" id="GO:0000155">
    <property type="term" value="F:phosphorelay sensor kinase activity"/>
    <property type="evidence" value="ECO:0007669"/>
    <property type="project" value="InterPro"/>
</dbReference>
<evidence type="ECO:0000256" key="7">
    <source>
        <dbReference type="ARBA" id="ARBA00022840"/>
    </source>
</evidence>
<dbReference type="Pfam" id="PF02518">
    <property type="entry name" value="HATPase_c"/>
    <property type="match status" value="1"/>
</dbReference>
<dbReference type="PANTHER" id="PTHR43065:SF10">
    <property type="entry name" value="PEROXIDE STRESS-ACTIVATED HISTIDINE KINASE MAK3"/>
    <property type="match status" value="1"/>
</dbReference>
<dbReference type="Pfam" id="PF00512">
    <property type="entry name" value="HisKA"/>
    <property type="match status" value="1"/>
</dbReference>
<proteinExistence type="predicted"/>
<dbReference type="InterPro" id="IPR004358">
    <property type="entry name" value="Sig_transdc_His_kin-like_C"/>
</dbReference>
<feature type="domain" description="HAMP" evidence="11">
    <location>
        <begin position="318"/>
        <end position="371"/>
    </location>
</feature>
<dbReference type="CDD" id="cd00075">
    <property type="entry name" value="HATPase"/>
    <property type="match status" value="1"/>
</dbReference>
<keyword evidence="6" id="KW-0418">Kinase</keyword>
<keyword evidence="5" id="KW-0547">Nucleotide-binding</keyword>
<dbReference type="CDD" id="cd00082">
    <property type="entry name" value="HisKA"/>
    <property type="match status" value="1"/>
</dbReference>
<keyword evidence="4 12" id="KW-0808">Transferase</keyword>
<keyword evidence="8" id="KW-0902">Two-component regulatory system</keyword>
<evidence type="ECO:0000256" key="8">
    <source>
        <dbReference type="ARBA" id="ARBA00023012"/>
    </source>
</evidence>
<dbReference type="PRINTS" id="PR00344">
    <property type="entry name" value="BCTRLSENSOR"/>
</dbReference>
<keyword evidence="7" id="KW-0067">ATP-binding</keyword>
<evidence type="ECO:0000256" key="2">
    <source>
        <dbReference type="ARBA" id="ARBA00012438"/>
    </source>
</evidence>
<gene>
    <name evidence="12" type="ORF">MNB_SUP05-13-421</name>
</gene>
<name>A0A1W1DI99_9ZZZZ</name>
<evidence type="ECO:0000259" key="11">
    <source>
        <dbReference type="PROSITE" id="PS50885"/>
    </source>
</evidence>
<evidence type="ECO:0000256" key="4">
    <source>
        <dbReference type="ARBA" id="ARBA00022679"/>
    </source>
</evidence>
<dbReference type="SUPFAM" id="SSF47384">
    <property type="entry name" value="Homodimeric domain of signal transducing histidine kinase"/>
    <property type="match status" value="1"/>
</dbReference>
<dbReference type="InterPro" id="IPR003594">
    <property type="entry name" value="HATPase_dom"/>
</dbReference>
<dbReference type="PROSITE" id="PS50109">
    <property type="entry name" value="HIS_KIN"/>
    <property type="match status" value="1"/>
</dbReference>
<dbReference type="InterPro" id="IPR036890">
    <property type="entry name" value="HATPase_C_sf"/>
</dbReference>
<feature type="transmembrane region" description="Helical" evidence="9">
    <location>
        <begin position="86"/>
        <end position="106"/>
    </location>
</feature>
<dbReference type="Pfam" id="PF00672">
    <property type="entry name" value="HAMP"/>
    <property type="match status" value="1"/>
</dbReference>
<comment type="catalytic activity">
    <reaction evidence="1">
        <text>ATP + protein L-histidine = ADP + protein N-phospho-L-histidine.</text>
        <dbReference type="EC" id="2.7.13.3"/>
    </reaction>
</comment>
<dbReference type="CDD" id="cd06225">
    <property type="entry name" value="HAMP"/>
    <property type="match status" value="1"/>
</dbReference>
<reference evidence="12" key="1">
    <citation type="submission" date="2016-10" db="EMBL/GenBank/DDBJ databases">
        <authorList>
            <person name="de Groot N.N."/>
        </authorList>
    </citation>
    <scope>NUCLEOTIDE SEQUENCE</scope>
</reference>
<evidence type="ECO:0000259" key="10">
    <source>
        <dbReference type="PROSITE" id="PS50109"/>
    </source>
</evidence>
<dbReference type="InterPro" id="IPR017232">
    <property type="entry name" value="NtrY"/>
</dbReference>
<evidence type="ECO:0000256" key="5">
    <source>
        <dbReference type="ARBA" id="ARBA00022741"/>
    </source>
</evidence>
<organism evidence="12">
    <name type="scientific">hydrothermal vent metagenome</name>
    <dbReference type="NCBI Taxonomy" id="652676"/>
    <lineage>
        <taxon>unclassified sequences</taxon>
        <taxon>metagenomes</taxon>
        <taxon>ecological metagenomes</taxon>
    </lineage>
</organism>
<dbReference type="SMART" id="SM00387">
    <property type="entry name" value="HATPase_c"/>
    <property type="match status" value="1"/>
</dbReference>
<feature type="domain" description="Histidine kinase" evidence="10">
    <location>
        <begin position="507"/>
        <end position="721"/>
    </location>
</feature>
<dbReference type="SUPFAM" id="SSF55874">
    <property type="entry name" value="ATPase domain of HSP90 chaperone/DNA topoisomerase II/histidine kinase"/>
    <property type="match status" value="1"/>
</dbReference>
<dbReference type="PANTHER" id="PTHR43065">
    <property type="entry name" value="SENSOR HISTIDINE KINASE"/>
    <property type="match status" value="1"/>
</dbReference>
<dbReference type="PIRSF" id="PIRSF037532">
    <property type="entry name" value="STHK_NtrY"/>
    <property type="match status" value="1"/>
</dbReference>
<dbReference type="SMART" id="SM00304">
    <property type="entry name" value="HAMP"/>
    <property type="match status" value="1"/>
</dbReference>
<dbReference type="InterPro" id="IPR003661">
    <property type="entry name" value="HisK_dim/P_dom"/>
</dbReference>
<dbReference type="InterPro" id="IPR005467">
    <property type="entry name" value="His_kinase_dom"/>
</dbReference>
<feature type="transmembrane region" description="Helical" evidence="9">
    <location>
        <begin position="289"/>
        <end position="314"/>
    </location>
</feature>
<dbReference type="InterPro" id="IPR036097">
    <property type="entry name" value="HisK_dim/P_sf"/>
</dbReference>
<dbReference type="EC" id="2.7.13.3" evidence="2"/>
<dbReference type="AlphaFoldDB" id="A0A1W1DI99"/>
<dbReference type="PROSITE" id="PS50885">
    <property type="entry name" value="HAMP"/>
    <property type="match status" value="1"/>
</dbReference>
<dbReference type="SUPFAM" id="SSF158472">
    <property type="entry name" value="HAMP domain-like"/>
    <property type="match status" value="1"/>
</dbReference>
<evidence type="ECO:0000256" key="3">
    <source>
        <dbReference type="ARBA" id="ARBA00022553"/>
    </source>
</evidence>
<dbReference type="GO" id="GO:0016020">
    <property type="term" value="C:membrane"/>
    <property type="evidence" value="ECO:0007669"/>
    <property type="project" value="InterPro"/>
</dbReference>
<keyword evidence="9" id="KW-0472">Membrane</keyword>
<dbReference type="InterPro" id="IPR003660">
    <property type="entry name" value="HAMP_dom"/>
</dbReference>
<dbReference type="Gene3D" id="1.10.287.130">
    <property type="match status" value="1"/>
</dbReference>
<feature type="transmembrane region" description="Helical" evidence="9">
    <location>
        <begin position="15"/>
        <end position="34"/>
    </location>
</feature>
<dbReference type="Gene3D" id="6.10.340.10">
    <property type="match status" value="1"/>
</dbReference>
<sequence length="726" mass="82490">MVFNQDLILKNNPPAWFWVLVFLVSYSSLFYLGLTPELIETQWPWVLAIYNGTMSVLALYFIVLNAKKLKQDSDSNVIGSNFTWSFIKIVPMLTLVPVLTFYMFSFQSIQDNLKRSEQGLNKFNKEIVTHVDGLYQDMDNVRINNYTDHTIDLFRLISSFSSFQKDSEEYKPQMQAVLEKLVTDGWACQLSLFDKEDELIAETKKTEQCYPVSEEPLPANQTFIFYENDATNTVQVKLSTRTLTRRPVTDYIFLSGVYLSDVPLTALLNRMNNFRKSVKNVKLKLSTTIIQTRFLIDFSSTILLTIFSALLIVFRMMDQLMRPMNNLTVAAKEIAQGNYDVVVHNQEESEDMCQLIGQFNEMSKQIRNSRQGLDTHNLYLETILKYSYGVIGLDQARNIRLINPMIGKMLSVDNEQQFIGGLCKKIADQNIHLQSLFAMIEAKFKNNEYEWSEEIELSLPGRHVLLTCQGAALDVSDETLGYVIIIKDISKLNRAQKKAAWGEVAVRMAHEIKNPLTPILLSAQRLRNKFLETLSGKDLEVIDKTTTVIIDQVRSMDAMVSAFADYANIPQIERKLTDLNSLINQYVALYDAQKNITIELDLSGDVPKILLDANSISRVLINLVKNATESAEDGQNLIVNITTRYLVSEGIVRLSVQDNGEGFDEAVVERIFEPYVTTKVKGSGLGMAIVQNIIEQHNGRVFAGNVEPHGAIVTIEFDQTQPQENI</sequence>
<evidence type="ECO:0000256" key="1">
    <source>
        <dbReference type="ARBA" id="ARBA00000085"/>
    </source>
</evidence>
<dbReference type="EMBL" id="FPHU01000128">
    <property type="protein sequence ID" value="SFV81050.1"/>
    <property type="molecule type" value="Genomic_DNA"/>
</dbReference>
<dbReference type="GO" id="GO:0005524">
    <property type="term" value="F:ATP binding"/>
    <property type="evidence" value="ECO:0007669"/>
    <property type="project" value="UniProtKB-KW"/>
</dbReference>
<evidence type="ECO:0000256" key="9">
    <source>
        <dbReference type="SAM" id="Phobius"/>
    </source>
</evidence>
<feature type="transmembrane region" description="Helical" evidence="9">
    <location>
        <begin position="46"/>
        <end position="66"/>
    </location>
</feature>
<keyword evidence="9" id="KW-1133">Transmembrane helix</keyword>
<keyword evidence="3" id="KW-0597">Phosphoprotein</keyword>
<evidence type="ECO:0000313" key="12">
    <source>
        <dbReference type="EMBL" id="SFV81050.1"/>
    </source>
</evidence>
<dbReference type="SMART" id="SM00388">
    <property type="entry name" value="HisKA"/>
    <property type="match status" value="1"/>
</dbReference>
<evidence type="ECO:0000256" key="6">
    <source>
        <dbReference type="ARBA" id="ARBA00022777"/>
    </source>
</evidence>